<comment type="similarity">
    <text evidence="2">Belongs to the membrane-bound acyltransferase family.</text>
</comment>
<feature type="transmembrane region" description="Helical" evidence="6">
    <location>
        <begin position="602"/>
        <end position="620"/>
    </location>
</feature>
<comment type="subcellular location">
    <subcellularLocation>
        <location evidence="1">Membrane</location>
        <topology evidence="1">Multi-pass membrane protein</topology>
    </subcellularLocation>
</comment>
<dbReference type="GO" id="GO:0016020">
    <property type="term" value="C:membrane"/>
    <property type="evidence" value="ECO:0007669"/>
    <property type="project" value="UniProtKB-SubCell"/>
</dbReference>
<evidence type="ECO:0000256" key="3">
    <source>
        <dbReference type="ARBA" id="ARBA00022692"/>
    </source>
</evidence>
<dbReference type="AlphaFoldDB" id="A0A6A6VPY5"/>
<keyword evidence="8" id="KW-1185">Reference proteome</keyword>
<gene>
    <name evidence="7" type="ORF">M011DRAFT_414751</name>
</gene>
<evidence type="ECO:0000256" key="1">
    <source>
        <dbReference type="ARBA" id="ARBA00004141"/>
    </source>
</evidence>
<dbReference type="GO" id="GO:0006506">
    <property type="term" value="P:GPI anchor biosynthetic process"/>
    <property type="evidence" value="ECO:0007669"/>
    <property type="project" value="TreeGrafter"/>
</dbReference>
<keyword evidence="5 6" id="KW-0472">Membrane</keyword>
<dbReference type="PANTHER" id="PTHR13285">
    <property type="entry name" value="ACYLTRANSFERASE"/>
    <property type="match status" value="1"/>
</dbReference>
<dbReference type="GO" id="GO:0008374">
    <property type="term" value="F:O-acyltransferase activity"/>
    <property type="evidence" value="ECO:0007669"/>
    <property type="project" value="TreeGrafter"/>
</dbReference>
<feature type="transmembrane region" description="Helical" evidence="6">
    <location>
        <begin position="527"/>
        <end position="546"/>
    </location>
</feature>
<dbReference type="InterPro" id="IPR051085">
    <property type="entry name" value="MB_O-acyltransferase"/>
</dbReference>
<feature type="transmembrane region" description="Helical" evidence="6">
    <location>
        <begin position="504"/>
        <end position="521"/>
    </location>
</feature>
<evidence type="ECO:0000313" key="7">
    <source>
        <dbReference type="EMBL" id="KAF2751844.1"/>
    </source>
</evidence>
<feature type="transmembrane region" description="Helical" evidence="6">
    <location>
        <begin position="69"/>
        <end position="87"/>
    </location>
</feature>
<dbReference type="InterPro" id="IPR004299">
    <property type="entry name" value="MBOAT_fam"/>
</dbReference>
<organism evidence="7 8">
    <name type="scientific">Sporormia fimetaria CBS 119925</name>
    <dbReference type="NCBI Taxonomy" id="1340428"/>
    <lineage>
        <taxon>Eukaryota</taxon>
        <taxon>Fungi</taxon>
        <taxon>Dikarya</taxon>
        <taxon>Ascomycota</taxon>
        <taxon>Pezizomycotina</taxon>
        <taxon>Dothideomycetes</taxon>
        <taxon>Pleosporomycetidae</taxon>
        <taxon>Pleosporales</taxon>
        <taxon>Sporormiaceae</taxon>
        <taxon>Sporormia</taxon>
    </lineage>
</organism>
<evidence type="ECO:0000256" key="5">
    <source>
        <dbReference type="ARBA" id="ARBA00023136"/>
    </source>
</evidence>
<reference evidence="7" key="1">
    <citation type="journal article" date="2020" name="Stud. Mycol.">
        <title>101 Dothideomycetes genomes: a test case for predicting lifestyles and emergence of pathogens.</title>
        <authorList>
            <person name="Haridas S."/>
            <person name="Albert R."/>
            <person name="Binder M."/>
            <person name="Bloem J."/>
            <person name="Labutti K."/>
            <person name="Salamov A."/>
            <person name="Andreopoulos B."/>
            <person name="Baker S."/>
            <person name="Barry K."/>
            <person name="Bills G."/>
            <person name="Bluhm B."/>
            <person name="Cannon C."/>
            <person name="Castanera R."/>
            <person name="Culley D."/>
            <person name="Daum C."/>
            <person name="Ezra D."/>
            <person name="Gonzalez J."/>
            <person name="Henrissat B."/>
            <person name="Kuo A."/>
            <person name="Liang C."/>
            <person name="Lipzen A."/>
            <person name="Lutzoni F."/>
            <person name="Magnuson J."/>
            <person name="Mondo S."/>
            <person name="Nolan M."/>
            <person name="Ohm R."/>
            <person name="Pangilinan J."/>
            <person name="Park H.-J."/>
            <person name="Ramirez L."/>
            <person name="Alfaro M."/>
            <person name="Sun H."/>
            <person name="Tritt A."/>
            <person name="Yoshinaga Y."/>
            <person name="Zwiers L.-H."/>
            <person name="Turgeon B."/>
            <person name="Goodwin S."/>
            <person name="Spatafora J."/>
            <person name="Crous P."/>
            <person name="Grigoriev I."/>
        </authorList>
    </citation>
    <scope>NUCLEOTIDE SEQUENCE</scope>
    <source>
        <strain evidence="7">CBS 119925</strain>
    </source>
</reference>
<name>A0A6A6VPY5_9PLEO</name>
<feature type="transmembrane region" description="Helical" evidence="6">
    <location>
        <begin position="226"/>
        <end position="245"/>
    </location>
</feature>
<protein>
    <submittedName>
        <fullName evidence="7">Glycerol:H+ symporter-like protein</fullName>
    </submittedName>
</protein>
<dbReference type="OrthoDB" id="420606at2759"/>
<accession>A0A6A6VPY5</accession>
<feature type="transmembrane region" description="Helical" evidence="6">
    <location>
        <begin position="384"/>
        <end position="404"/>
    </location>
</feature>
<evidence type="ECO:0000256" key="2">
    <source>
        <dbReference type="ARBA" id="ARBA00010323"/>
    </source>
</evidence>
<feature type="transmembrane region" description="Helical" evidence="6">
    <location>
        <begin position="190"/>
        <end position="214"/>
    </location>
</feature>
<dbReference type="EMBL" id="MU006561">
    <property type="protein sequence ID" value="KAF2751844.1"/>
    <property type="molecule type" value="Genomic_DNA"/>
</dbReference>
<evidence type="ECO:0000313" key="8">
    <source>
        <dbReference type="Proteomes" id="UP000799440"/>
    </source>
</evidence>
<feature type="transmembrane region" description="Helical" evidence="6">
    <location>
        <begin position="558"/>
        <end position="582"/>
    </location>
</feature>
<evidence type="ECO:0000256" key="6">
    <source>
        <dbReference type="SAM" id="Phobius"/>
    </source>
</evidence>
<keyword evidence="3 6" id="KW-0812">Transmembrane</keyword>
<feature type="transmembrane region" description="Helical" evidence="6">
    <location>
        <begin position="424"/>
        <end position="441"/>
    </location>
</feature>
<feature type="transmembrane region" description="Helical" evidence="6">
    <location>
        <begin position="122"/>
        <end position="141"/>
    </location>
</feature>
<dbReference type="GO" id="GO:0005783">
    <property type="term" value="C:endoplasmic reticulum"/>
    <property type="evidence" value="ECO:0007669"/>
    <property type="project" value="TreeGrafter"/>
</dbReference>
<dbReference type="Proteomes" id="UP000799440">
    <property type="component" value="Unassembled WGS sequence"/>
</dbReference>
<keyword evidence="4 6" id="KW-1133">Transmembrane helix</keyword>
<dbReference type="Pfam" id="PF03062">
    <property type="entry name" value="MBOAT"/>
    <property type="match status" value="1"/>
</dbReference>
<sequence length="635" mass="73149">MSLQDLRRLFAVETLDTRFVIPANAPPREVLKEIQQDSSRTAQFANGGLKGKNTAPDAEPSRWNTPEYYLYYLVFLICVPLMFKSVYDVSKESHPNYPRYARLLSNGWIPGRKVDNSDQQYAGFRGNFPYLVILLILHPLLRRAYDSFWRAGTYTQTRPSSFGAEGQLTQGLTTSAAAKARLQQRMSFDIPFSAIFIFALHGFSAFKILAILYMNYALAKKLPKKYLPAATWIFNVGILFANELCRGYSYGKIVAFLLASPVSEKGRVAWNFGHTLDRYGGLLARWDVHFNFTVLRLISFNLDYYWSLNSGTNSPLEKKQLDPTNLPSRTRITLPHSPSTYTFLPYLSYTLYAPLYLAGPIITFNDYISQLQHPPLTLTTKRTLLYALRFLVCLLTMEIMIHYLYPVAIFHARPNWSTYTPFQLSMLAYFNLKHIWLKLLLPWRFFRLWAMFDTIDAPENMVRCMSDNFSVMRFWRGWHRSFNAWTLRYVYVPLGGSRGGKVRVVANYLLVFTFIAIWHDIQLRLLMWGWLVTVFVLPELLAHQLFPKERYRDRPETYRVLCGLGAVGEILLLMVANIVGFALGVDGLMELVKGIVGSFGGWVYFVAACATLFVGVQVMFEVREGEKRRGIVMRC</sequence>
<dbReference type="PANTHER" id="PTHR13285:SF18">
    <property type="entry name" value="PROTEIN-CYSTEINE N-PALMITOYLTRANSFERASE RASP"/>
    <property type="match status" value="1"/>
</dbReference>
<proteinExistence type="inferred from homology"/>
<evidence type="ECO:0000256" key="4">
    <source>
        <dbReference type="ARBA" id="ARBA00022989"/>
    </source>
</evidence>